<feature type="domain" description="HTH cro/C1-type" evidence="2">
    <location>
        <begin position="82"/>
        <end position="136"/>
    </location>
</feature>
<dbReference type="Gene3D" id="1.10.260.40">
    <property type="entry name" value="lambda repressor-like DNA-binding domains"/>
    <property type="match status" value="2"/>
</dbReference>
<dbReference type="Pfam" id="PF01381">
    <property type="entry name" value="HTH_3"/>
    <property type="match status" value="1"/>
</dbReference>
<dbReference type="PANTHER" id="PTHR46558:SF11">
    <property type="entry name" value="HTH-TYPE TRANSCRIPTIONAL REGULATOR XRE"/>
    <property type="match status" value="1"/>
</dbReference>
<dbReference type="RefSeq" id="WP_003433494.1">
    <property type="nucleotide sequence ID" value="NZ_BINA01000052.1"/>
</dbReference>
<dbReference type="InterPro" id="IPR001387">
    <property type="entry name" value="Cro/C1-type_HTH"/>
</dbReference>
<dbReference type="Pfam" id="PF12844">
    <property type="entry name" value="HTH_19"/>
    <property type="match status" value="1"/>
</dbReference>
<sequence length="181" mass="20948">MFRLKELREEKGISLDRLSMDLNVNKSTLSRIENGLREPKQSFIEDCSNYFDVSTDYLLGKTDIKNPNQVVKSLNPIFSKRLRELIKEKGVTLNILGKKLEISTDLLSKYENNIISPKSDDIIKLAHYFDVTTDYLLGTTLVRNHIDTVAAHKANPHEDLPEEAQEQLNDYIEFLMNKYKK</sequence>
<organism evidence="3 4">
    <name type="scientific">Clostridioides difficile</name>
    <name type="common">Peptoclostridium difficile</name>
    <dbReference type="NCBI Taxonomy" id="1496"/>
    <lineage>
        <taxon>Bacteria</taxon>
        <taxon>Bacillati</taxon>
        <taxon>Bacillota</taxon>
        <taxon>Clostridia</taxon>
        <taxon>Peptostreptococcales</taxon>
        <taxon>Peptostreptococcaceae</taxon>
        <taxon>Clostridioides</taxon>
    </lineage>
</organism>
<dbReference type="SMART" id="SM00530">
    <property type="entry name" value="HTH_XRE"/>
    <property type="match status" value="2"/>
</dbReference>
<proteinExistence type="predicted"/>
<feature type="domain" description="HTH cro/C1-type" evidence="2">
    <location>
        <begin position="4"/>
        <end position="58"/>
    </location>
</feature>
<evidence type="ECO:0000313" key="4">
    <source>
        <dbReference type="Proteomes" id="UP000879542"/>
    </source>
</evidence>
<dbReference type="GO" id="GO:0003677">
    <property type="term" value="F:DNA binding"/>
    <property type="evidence" value="ECO:0007669"/>
    <property type="project" value="UniProtKB-KW"/>
</dbReference>
<gene>
    <name evidence="3" type="ORF">KRQ00_002902</name>
</gene>
<dbReference type="EMBL" id="DAEQIJ010000015">
    <property type="protein sequence ID" value="HBH2621119.1"/>
    <property type="molecule type" value="Genomic_DNA"/>
</dbReference>
<dbReference type="PANTHER" id="PTHR46558">
    <property type="entry name" value="TRACRIPTIONAL REGULATORY PROTEIN-RELATED-RELATED"/>
    <property type="match status" value="1"/>
</dbReference>
<dbReference type="SUPFAM" id="SSF47413">
    <property type="entry name" value="lambda repressor-like DNA-binding domains"/>
    <property type="match status" value="2"/>
</dbReference>
<reference evidence="3" key="2">
    <citation type="submission" date="2021-06" db="EMBL/GenBank/DDBJ databases">
        <authorList>
            <consortium name="NCBI Pathogen Detection Project"/>
        </authorList>
    </citation>
    <scope>NUCLEOTIDE SEQUENCE</scope>
    <source>
        <strain evidence="3">Clostridioides</strain>
    </source>
</reference>
<dbReference type="InterPro" id="IPR010982">
    <property type="entry name" value="Lambda_DNA-bd_dom_sf"/>
</dbReference>
<evidence type="ECO:0000256" key="1">
    <source>
        <dbReference type="ARBA" id="ARBA00023125"/>
    </source>
</evidence>
<accession>A0A9Q7T0Q7</accession>
<evidence type="ECO:0000313" key="3">
    <source>
        <dbReference type="EMBL" id="HBH2621119.1"/>
    </source>
</evidence>
<protein>
    <submittedName>
        <fullName evidence="3">XRE family transcriptional regulator</fullName>
    </submittedName>
</protein>
<name>A0A9Q7T0Q7_CLODI</name>
<dbReference type="PROSITE" id="PS50943">
    <property type="entry name" value="HTH_CROC1"/>
    <property type="match status" value="2"/>
</dbReference>
<dbReference type="CDD" id="cd00093">
    <property type="entry name" value="HTH_XRE"/>
    <property type="match status" value="2"/>
</dbReference>
<reference evidence="3" key="1">
    <citation type="journal article" date="2018" name="Genome Biol.">
        <title>SKESA: strategic k-mer extension for scrupulous assemblies.</title>
        <authorList>
            <person name="Souvorov A."/>
            <person name="Agarwala R."/>
            <person name="Lipman D.J."/>
        </authorList>
    </citation>
    <scope>NUCLEOTIDE SEQUENCE</scope>
    <source>
        <strain evidence="3">Clostridioides</strain>
    </source>
</reference>
<dbReference type="AlphaFoldDB" id="A0A9Q7T0Q7"/>
<keyword evidence="1" id="KW-0238">DNA-binding</keyword>
<comment type="caution">
    <text evidence="3">The sequence shown here is derived from an EMBL/GenBank/DDBJ whole genome shotgun (WGS) entry which is preliminary data.</text>
</comment>
<evidence type="ECO:0000259" key="2">
    <source>
        <dbReference type="PROSITE" id="PS50943"/>
    </source>
</evidence>
<dbReference type="Proteomes" id="UP000879542">
    <property type="component" value="Unassembled WGS sequence"/>
</dbReference>